<dbReference type="Proteomes" id="UP001058553">
    <property type="component" value="Chromosome"/>
</dbReference>
<sequence length="245" mass="27628">MLKLKKYIFLLIVTLLSSFAVYANDSEANEKNIEGILQAYWFPAVNDDGSEGKSELMLRFLDGSSQTSPKVIDLFKTKNREGLPENSNFTDARTIALIKKEFIAIPDNFFRFKEGHIEQAGSLTLSSELENVECDNKNYYAHFISFKATASGQHNAEDIARRSGCGGYPWLQRFSKNLNKETVTFKSQPDAKSKVVYTVTTDDTVVKIKSINAEWIYAAIYDESKPEMSGNIRGYILKSDLSLLN</sequence>
<dbReference type="RefSeq" id="WP_012666986.1">
    <property type="nucleotide sequence ID" value="NZ_CP023567.1"/>
</dbReference>
<reference evidence="2" key="1">
    <citation type="submission" date="2022-07" db="EMBL/GenBank/DDBJ databases">
        <title>Genetic diversity of Erwinia pyrifoliae.</title>
        <authorList>
            <person name="Park D.S."/>
            <person name="Ham H."/>
        </authorList>
    </citation>
    <scope>NUCLEOTIDE SEQUENCE</scope>
    <source>
        <strain evidence="2">CP201486</strain>
    </source>
</reference>
<evidence type="ECO:0008006" key="4">
    <source>
        <dbReference type="Google" id="ProtNLM"/>
    </source>
</evidence>
<feature type="chain" id="PRO_5045818485" description="SH3 domain-containing protein" evidence="1">
    <location>
        <begin position="24"/>
        <end position="245"/>
    </location>
</feature>
<keyword evidence="1" id="KW-0732">Signal</keyword>
<name>A0ABY5X691_ERWPY</name>
<organism evidence="2 3">
    <name type="scientific">Erwinia pyrifoliae</name>
    <dbReference type="NCBI Taxonomy" id="79967"/>
    <lineage>
        <taxon>Bacteria</taxon>
        <taxon>Pseudomonadati</taxon>
        <taxon>Pseudomonadota</taxon>
        <taxon>Gammaproteobacteria</taxon>
        <taxon>Enterobacterales</taxon>
        <taxon>Erwiniaceae</taxon>
        <taxon>Erwinia</taxon>
    </lineage>
</organism>
<dbReference type="EMBL" id="CP103445">
    <property type="protein sequence ID" value="UWS32905.1"/>
    <property type="molecule type" value="Genomic_DNA"/>
</dbReference>
<accession>A0ABY5X691</accession>
<protein>
    <recommendedName>
        <fullName evidence="4">SH3 domain-containing protein</fullName>
    </recommendedName>
</protein>
<keyword evidence="3" id="KW-1185">Reference proteome</keyword>
<gene>
    <name evidence="2" type="ORF">NYP84_14995</name>
</gene>
<evidence type="ECO:0000313" key="2">
    <source>
        <dbReference type="EMBL" id="UWS32905.1"/>
    </source>
</evidence>
<dbReference type="GeneID" id="92238186"/>
<evidence type="ECO:0000313" key="3">
    <source>
        <dbReference type="Proteomes" id="UP001058553"/>
    </source>
</evidence>
<feature type="signal peptide" evidence="1">
    <location>
        <begin position="1"/>
        <end position="23"/>
    </location>
</feature>
<proteinExistence type="predicted"/>
<evidence type="ECO:0000256" key="1">
    <source>
        <dbReference type="SAM" id="SignalP"/>
    </source>
</evidence>